<dbReference type="GO" id="GO:1904680">
    <property type="term" value="F:peptide transmembrane transporter activity"/>
    <property type="evidence" value="ECO:0007669"/>
    <property type="project" value="InterPro"/>
</dbReference>
<feature type="transmembrane region" description="Helical" evidence="9">
    <location>
        <begin position="123"/>
        <end position="139"/>
    </location>
</feature>
<comment type="caution">
    <text evidence="10">The sequence shown here is derived from an EMBL/GenBank/DDBJ whole genome shotgun (WGS) entry which is preliminary data.</text>
</comment>
<evidence type="ECO:0000256" key="9">
    <source>
        <dbReference type="SAM" id="Phobius"/>
    </source>
</evidence>
<dbReference type="Gene3D" id="1.20.1250.20">
    <property type="entry name" value="MFS general substrate transporter like domains"/>
    <property type="match status" value="1"/>
</dbReference>
<dbReference type="InterPro" id="IPR050171">
    <property type="entry name" value="MFS_Transporters"/>
</dbReference>
<organism evidence="10 11">
    <name type="scientific">Mangrovimicrobium sediminis</name>
    <dbReference type="NCBI Taxonomy" id="2562682"/>
    <lineage>
        <taxon>Bacteria</taxon>
        <taxon>Pseudomonadati</taxon>
        <taxon>Pseudomonadota</taxon>
        <taxon>Gammaproteobacteria</taxon>
        <taxon>Cellvibrionales</taxon>
        <taxon>Halieaceae</taxon>
        <taxon>Mangrovimicrobium</taxon>
    </lineage>
</organism>
<accession>A0A4Z0M1M5</accession>
<dbReference type="InterPro" id="IPR018456">
    <property type="entry name" value="PTR2_symporter_CS"/>
</dbReference>
<dbReference type="PROSITE" id="PS01023">
    <property type="entry name" value="PTR2_2"/>
    <property type="match status" value="1"/>
</dbReference>
<dbReference type="PANTHER" id="PTHR23517">
    <property type="entry name" value="RESISTANCE PROTEIN MDTM, PUTATIVE-RELATED-RELATED"/>
    <property type="match status" value="1"/>
</dbReference>
<keyword evidence="5" id="KW-0571">Peptide transport</keyword>
<evidence type="ECO:0000313" key="10">
    <source>
        <dbReference type="EMBL" id="TGD73441.1"/>
    </source>
</evidence>
<keyword evidence="11" id="KW-1185">Reference proteome</keyword>
<evidence type="ECO:0000256" key="5">
    <source>
        <dbReference type="ARBA" id="ARBA00022856"/>
    </source>
</evidence>
<feature type="transmembrane region" description="Helical" evidence="9">
    <location>
        <begin position="238"/>
        <end position="255"/>
    </location>
</feature>
<dbReference type="GO" id="GO:0005886">
    <property type="term" value="C:plasma membrane"/>
    <property type="evidence" value="ECO:0007669"/>
    <property type="project" value="UniProtKB-SubCell"/>
</dbReference>
<keyword evidence="5" id="KW-0653">Protein transport</keyword>
<comment type="similarity">
    <text evidence="8">Belongs to the major facilitator superfamily. Proton-dependent oligopeptide transporter (POT/PTR) (TC 2.A.17) family.</text>
</comment>
<dbReference type="SUPFAM" id="SSF103473">
    <property type="entry name" value="MFS general substrate transporter"/>
    <property type="match status" value="1"/>
</dbReference>
<keyword evidence="6 9" id="KW-1133">Transmembrane helix</keyword>
<gene>
    <name evidence="10" type="ORF">E4634_10425</name>
</gene>
<dbReference type="NCBIfam" id="TIGR00924">
    <property type="entry name" value="yjdL_sub1_fam"/>
    <property type="match status" value="1"/>
</dbReference>
<feature type="transmembrane region" description="Helical" evidence="9">
    <location>
        <begin position="293"/>
        <end position="320"/>
    </location>
</feature>
<dbReference type="InterPro" id="IPR005279">
    <property type="entry name" value="Dipep/tripep_permease"/>
</dbReference>
<feature type="transmembrane region" description="Helical" evidence="9">
    <location>
        <begin position="190"/>
        <end position="208"/>
    </location>
</feature>
<dbReference type="InterPro" id="IPR000109">
    <property type="entry name" value="POT_fam"/>
</dbReference>
<evidence type="ECO:0000256" key="6">
    <source>
        <dbReference type="ARBA" id="ARBA00022989"/>
    </source>
</evidence>
<dbReference type="AlphaFoldDB" id="A0A4Z0M1M5"/>
<dbReference type="Pfam" id="PF00854">
    <property type="entry name" value="PTR2"/>
    <property type="match status" value="1"/>
</dbReference>
<feature type="transmembrane region" description="Helical" evidence="9">
    <location>
        <begin position="261"/>
        <end position="281"/>
    </location>
</feature>
<evidence type="ECO:0000256" key="2">
    <source>
        <dbReference type="ARBA" id="ARBA00022448"/>
    </source>
</evidence>
<feature type="transmembrane region" description="Helical" evidence="9">
    <location>
        <begin position="430"/>
        <end position="449"/>
    </location>
</feature>
<evidence type="ECO:0000313" key="11">
    <source>
        <dbReference type="Proteomes" id="UP000298050"/>
    </source>
</evidence>
<dbReference type="GO" id="GO:0006857">
    <property type="term" value="P:oligopeptide transport"/>
    <property type="evidence" value="ECO:0007669"/>
    <property type="project" value="InterPro"/>
</dbReference>
<evidence type="ECO:0000256" key="1">
    <source>
        <dbReference type="ARBA" id="ARBA00004651"/>
    </source>
</evidence>
<evidence type="ECO:0000256" key="7">
    <source>
        <dbReference type="ARBA" id="ARBA00023136"/>
    </source>
</evidence>
<evidence type="ECO:0000256" key="4">
    <source>
        <dbReference type="ARBA" id="ARBA00022692"/>
    </source>
</evidence>
<dbReference type="EMBL" id="SRLE01000007">
    <property type="protein sequence ID" value="TGD73441.1"/>
    <property type="molecule type" value="Genomic_DNA"/>
</dbReference>
<dbReference type="InterPro" id="IPR036259">
    <property type="entry name" value="MFS_trans_sf"/>
</dbReference>
<sequence length="513" mass="55459">MTAASTDMDTAFFGHPRGLFVCFATEMWERFSFYGMKYLLLLYLTKYHLFSDANGLEVLGGYAGLVYAMPVIGGLLADRYLGMRKSVIFGGLLLVLGHLGMAVEGEQARLVNGAVVRDETALQVFYLSLALIVVGVGFLKPNISTIVGRLYSEDDPRRDAGFTIFYMGINIGAFIATLLCGYLGETLGWAYGFGAAGIGMLFGLVTFIRGQKYLHGYAEPSNPELLRAKSPIGLSHEVTIYLGSLLAIAAAWQMLQFHGAVGMLLHSLSVIVLIGLAWYVFARCNKIERERMIALIILTISSVVFWALFEQAAASMTLFADRVMDRQIFGLNLTAAQYGSLNSMFIFIFAPLFAWLWTTLGRRGLEPRTPVKFALGIAQAGLGFGALVYGATHTNEAGLVAGYWMVLAYLLHTTGELCLSPVGLSAVTRLSVPGVVGVMMGSWFLATAYSEFVAAQLAKLAAIPTVEGGVTDVAAALSSYTELFTDLLFAGLGVGALLLLLSPLLKRMMHGVH</sequence>
<dbReference type="Proteomes" id="UP000298050">
    <property type="component" value="Unassembled WGS sequence"/>
</dbReference>
<feature type="transmembrane region" description="Helical" evidence="9">
    <location>
        <begin position="340"/>
        <end position="361"/>
    </location>
</feature>
<comment type="subcellular location">
    <subcellularLocation>
        <location evidence="1">Cell membrane</location>
        <topology evidence="1">Multi-pass membrane protein</topology>
    </subcellularLocation>
    <subcellularLocation>
        <location evidence="8">Membrane</location>
        <topology evidence="8">Multi-pass membrane protein</topology>
    </subcellularLocation>
</comment>
<proteinExistence type="inferred from homology"/>
<feature type="transmembrane region" description="Helical" evidence="9">
    <location>
        <begin position="373"/>
        <end position="391"/>
    </location>
</feature>
<evidence type="ECO:0000256" key="3">
    <source>
        <dbReference type="ARBA" id="ARBA00022475"/>
    </source>
</evidence>
<reference evidence="10 11" key="1">
    <citation type="submission" date="2019-04" db="EMBL/GenBank/DDBJ databases">
        <title>Taxonomy of novel Haliea sp. from mangrove soil of West Coast of India.</title>
        <authorList>
            <person name="Verma A."/>
            <person name="Kumar P."/>
            <person name="Krishnamurthi S."/>
        </authorList>
    </citation>
    <scope>NUCLEOTIDE SEQUENCE [LARGE SCALE GENOMIC DNA]</scope>
    <source>
        <strain evidence="10 11">SAOS-164</strain>
    </source>
</reference>
<keyword evidence="7 9" id="KW-0472">Membrane</keyword>
<feature type="transmembrane region" description="Helical" evidence="9">
    <location>
        <begin position="160"/>
        <end position="184"/>
    </location>
</feature>
<feature type="transmembrane region" description="Helical" evidence="9">
    <location>
        <begin position="397"/>
        <end position="418"/>
    </location>
</feature>
<dbReference type="RefSeq" id="WP_135443605.1">
    <property type="nucleotide sequence ID" value="NZ_SRLE01000007.1"/>
</dbReference>
<evidence type="ECO:0000256" key="8">
    <source>
        <dbReference type="RuleBase" id="RU003755"/>
    </source>
</evidence>
<keyword evidence="3" id="KW-1003">Cell membrane</keyword>
<dbReference type="CDD" id="cd17346">
    <property type="entry name" value="MFS_DtpA_like"/>
    <property type="match status" value="1"/>
</dbReference>
<feature type="transmembrane region" description="Helical" evidence="9">
    <location>
        <begin position="86"/>
        <end position="103"/>
    </location>
</feature>
<name>A0A4Z0M1M5_9GAMM</name>
<keyword evidence="2 8" id="KW-0813">Transport</keyword>
<dbReference type="PANTHER" id="PTHR23517:SF15">
    <property type="entry name" value="PROTON-DEPENDENT OLIGOPEPTIDE FAMILY TRANSPORT PROTEIN"/>
    <property type="match status" value="1"/>
</dbReference>
<feature type="transmembrane region" description="Helical" evidence="9">
    <location>
        <begin position="487"/>
        <end position="505"/>
    </location>
</feature>
<protein>
    <submittedName>
        <fullName evidence="10">MFS transporter</fullName>
    </submittedName>
</protein>
<dbReference type="OrthoDB" id="9772725at2"/>
<feature type="transmembrane region" description="Helical" evidence="9">
    <location>
        <begin position="59"/>
        <end position="77"/>
    </location>
</feature>
<keyword evidence="4 8" id="KW-0812">Transmembrane</keyword>